<evidence type="ECO:0000256" key="1">
    <source>
        <dbReference type="SAM" id="MobiDB-lite"/>
    </source>
</evidence>
<dbReference type="AlphaFoldDB" id="A0A7K6GWL2"/>
<feature type="region of interest" description="Disordered" evidence="1">
    <location>
        <begin position="1"/>
        <end position="23"/>
    </location>
</feature>
<organism evidence="3 4">
    <name type="scientific">Malurus elegans</name>
    <name type="common">Red-winged fairywren</name>
    <dbReference type="NCBI Taxonomy" id="720584"/>
    <lineage>
        <taxon>Eukaryota</taxon>
        <taxon>Metazoa</taxon>
        <taxon>Chordata</taxon>
        <taxon>Craniata</taxon>
        <taxon>Vertebrata</taxon>
        <taxon>Euteleostomi</taxon>
        <taxon>Archelosauria</taxon>
        <taxon>Archosauria</taxon>
        <taxon>Dinosauria</taxon>
        <taxon>Saurischia</taxon>
        <taxon>Theropoda</taxon>
        <taxon>Coelurosauria</taxon>
        <taxon>Aves</taxon>
        <taxon>Neognathae</taxon>
        <taxon>Neoaves</taxon>
        <taxon>Telluraves</taxon>
        <taxon>Australaves</taxon>
        <taxon>Passeriformes</taxon>
        <taxon>Meliphagoidea</taxon>
        <taxon>Maluridae</taxon>
        <taxon>Malurus</taxon>
    </lineage>
</organism>
<feature type="compositionally biased region" description="Acidic residues" evidence="1">
    <location>
        <begin position="134"/>
        <end position="150"/>
    </location>
</feature>
<dbReference type="PROSITE" id="PS50174">
    <property type="entry name" value="G_PATCH"/>
    <property type="match status" value="1"/>
</dbReference>
<protein>
    <submittedName>
        <fullName evidence="3">GPTC3 protein</fullName>
    </submittedName>
</protein>
<dbReference type="PANTHER" id="PTHR14390">
    <property type="entry name" value="G PATCH DOMAIN CONTAINING PROTEIN 3"/>
    <property type="match status" value="1"/>
</dbReference>
<gene>
    <name evidence="3" type="primary">Gpatch3</name>
    <name evidence="3" type="ORF">MALELE_R08534</name>
</gene>
<dbReference type="InterPro" id="IPR040341">
    <property type="entry name" value="GPATCH3"/>
</dbReference>
<feature type="region of interest" description="Disordered" evidence="1">
    <location>
        <begin position="110"/>
        <end position="167"/>
    </location>
</feature>
<dbReference type="GO" id="GO:0039536">
    <property type="term" value="P:negative regulation of RIG-I signaling pathway"/>
    <property type="evidence" value="ECO:0007669"/>
    <property type="project" value="InterPro"/>
</dbReference>
<keyword evidence="4" id="KW-1185">Reference proteome</keyword>
<dbReference type="InterPro" id="IPR000467">
    <property type="entry name" value="G_patch_dom"/>
</dbReference>
<evidence type="ECO:0000313" key="3">
    <source>
        <dbReference type="EMBL" id="NWV67699.1"/>
    </source>
</evidence>
<reference evidence="3 4" key="1">
    <citation type="submission" date="2019-09" db="EMBL/GenBank/DDBJ databases">
        <title>Bird 10,000 Genomes (B10K) Project - Family phase.</title>
        <authorList>
            <person name="Zhang G."/>
        </authorList>
    </citation>
    <scope>NUCLEOTIDE SEQUENCE [LARGE SCALE GENOMIC DNA]</scope>
    <source>
        <strain evidence="3">B10K-DU-029-44</strain>
        <tissue evidence="3">Heart</tissue>
    </source>
</reference>
<dbReference type="Pfam" id="PF01585">
    <property type="entry name" value="G-patch"/>
    <property type="match status" value="1"/>
</dbReference>
<feature type="non-terminal residue" evidence="3">
    <location>
        <position position="378"/>
    </location>
</feature>
<dbReference type="EMBL" id="VZRP01015166">
    <property type="protein sequence ID" value="NWV67699.1"/>
    <property type="molecule type" value="Genomic_DNA"/>
</dbReference>
<sequence>LSPAGPELSPGAEDTAAAAGSVSEAELRRLPEFNPPSFMPFGNVGTPLSVFLELIRACRLPPRIIKKLQLDFPKTGSSRRYGNVPFEYQDTETVAEEGGVYTAEGDEITEGEEHVPPSGVPHPAQPQPQPQPHEDEEEQSHSDDDNDTCEEWERHQALHEDVTQQERARERLFEEEIELKWEKGGSGLVFYTDAQFWQQEDGDFDEQTADDWDVDMSIYYDKDGGDKDARDSVQMLLEQRLRAGLEEGSVPGQHIGTFERHTKGFGRKVLEQQGWTEGLGLGSSNSGMAEALDNEGQNPRCKRGLGYHGEKLPTFVRKKKPRGDSSIVISTIYDDPEPQDTGDTLLRRQPPTAMKYRQDMAFVRASQPALGSLRAQPR</sequence>
<accession>A0A7K6GWL2</accession>
<feature type="compositionally biased region" description="Basic and acidic residues" evidence="1">
    <location>
        <begin position="151"/>
        <end position="167"/>
    </location>
</feature>
<evidence type="ECO:0000313" key="4">
    <source>
        <dbReference type="Proteomes" id="UP000564407"/>
    </source>
</evidence>
<feature type="non-terminal residue" evidence="3">
    <location>
        <position position="1"/>
    </location>
</feature>
<proteinExistence type="predicted"/>
<evidence type="ECO:0000259" key="2">
    <source>
        <dbReference type="PROSITE" id="PS50174"/>
    </source>
</evidence>
<feature type="compositionally biased region" description="Pro residues" evidence="1">
    <location>
        <begin position="118"/>
        <end position="131"/>
    </location>
</feature>
<name>A0A7K6GWL2_9PASS</name>
<dbReference type="PANTHER" id="PTHR14390:SF2">
    <property type="entry name" value="G PATCH DOMAIN-CONTAINING PROTEIN 3"/>
    <property type="match status" value="1"/>
</dbReference>
<comment type="caution">
    <text evidence="3">The sequence shown here is derived from an EMBL/GenBank/DDBJ whole genome shotgun (WGS) entry which is preliminary data.</text>
</comment>
<feature type="domain" description="G-patch" evidence="2">
    <location>
        <begin position="262"/>
        <end position="310"/>
    </location>
</feature>
<dbReference type="SMART" id="SM00443">
    <property type="entry name" value="G_patch"/>
    <property type="match status" value="1"/>
</dbReference>
<dbReference type="GO" id="GO:0045893">
    <property type="term" value="P:positive regulation of DNA-templated transcription"/>
    <property type="evidence" value="ECO:0007669"/>
    <property type="project" value="TreeGrafter"/>
</dbReference>
<dbReference type="GO" id="GO:0003676">
    <property type="term" value="F:nucleic acid binding"/>
    <property type="evidence" value="ECO:0007669"/>
    <property type="project" value="InterPro"/>
</dbReference>
<dbReference type="Proteomes" id="UP000564407">
    <property type="component" value="Unassembled WGS sequence"/>
</dbReference>
<dbReference type="GO" id="GO:0032480">
    <property type="term" value="P:negative regulation of type I interferon production"/>
    <property type="evidence" value="ECO:0007669"/>
    <property type="project" value="InterPro"/>
</dbReference>